<name>A0ACC3ZBF0_COLTU</name>
<gene>
    <name evidence="1" type="ORF">CTRU02_204218</name>
</gene>
<organism evidence="1 2">
    <name type="scientific">Colletotrichum truncatum</name>
    <name type="common">Anthracnose fungus</name>
    <name type="synonym">Colletotrichum capsici</name>
    <dbReference type="NCBI Taxonomy" id="5467"/>
    <lineage>
        <taxon>Eukaryota</taxon>
        <taxon>Fungi</taxon>
        <taxon>Dikarya</taxon>
        <taxon>Ascomycota</taxon>
        <taxon>Pezizomycotina</taxon>
        <taxon>Sordariomycetes</taxon>
        <taxon>Hypocreomycetidae</taxon>
        <taxon>Glomerellales</taxon>
        <taxon>Glomerellaceae</taxon>
        <taxon>Colletotrichum</taxon>
        <taxon>Colletotrichum truncatum species complex</taxon>
    </lineage>
</organism>
<keyword evidence="2" id="KW-1185">Reference proteome</keyword>
<accession>A0ACC3ZBF0</accession>
<comment type="caution">
    <text evidence="1">The sequence shown here is derived from an EMBL/GenBank/DDBJ whole genome shotgun (WGS) entry which is preliminary data.</text>
</comment>
<dbReference type="EMBL" id="VUJX02000002">
    <property type="protein sequence ID" value="KAL0941455.1"/>
    <property type="molecule type" value="Genomic_DNA"/>
</dbReference>
<protein>
    <submittedName>
        <fullName evidence="1">Uncharacterized protein</fullName>
    </submittedName>
</protein>
<dbReference type="Proteomes" id="UP000805649">
    <property type="component" value="Unassembled WGS sequence"/>
</dbReference>
<evidence type="ECO:0000313" key="1">
    <source>
        <dbReference type="EMBL" id="KAL0941455.1"/>
    </source>
</evidence>
<proteinExistence type="predicted"/>
<sequence>MYNSLRTTIASLRHTNHPDVLSVVQRKRRDIRHAVTHVSKSVHALSDMLAIHQEFDNACYHEAADRMRVWAIDIITDIRLRFSALQENDDLPPNTAEVK</sequence>
<evidence type="ECO:0000313" key="2">
    <source>
        <dbReference type="Proteomes" id="UP000805649"/>
    </source>
</evidence>
<reference evidence="1 2" key="1">
    <citation type="journal article" date="2020" name="Phytopathology">
        <title>Genome Sequence Resources of Colletotrichum truncatum, C. plurivorum, C. musicola, and C. sojae: Four Species Pathogenic to Soybean (Glycine max).</title>
        <authorList>
            <person name="Rogerio F."/>
            <person name="Boufleur T.R."/>
            <person name="Ciampi-Guillardi M."/>
            <person name="Sukno S.A."/>
            <person name="Thon M.R."/>
            <person name="Massola Junior N.S."/>
            <person name="Baroncelli R."/>
        </authorList>
    </citation>
    <scope>NUCLEOTIDE SEQUENCE [LARGE SCALE GENOMIC DNA]</scope>
    <source>
        <strain evidence="1 2">CMES1059</strain>
    </source>
</reference>